<dbReference type="PANTHER" id="PTHR11481:SF64">
    <property type="entry name" value="FC RECEPTOR-LIKE PROTEIN 4"/>
    <property type="match status" value="1"/>
</dbReference>
<organism evidence="5 6">
    <name type="scientific">Echeneis naucrates</name>
    <name type="common">Live sharksucker</name>
    <dbReference type="NCBI Taxonomy" id="173247"/>
    <lineage>
        <taxon>Eukaryota</taxon>
        <taxon>Metazoa</taxon>
        <taxon>Chordata</taxon>
        <taxon>Craniata</taxon>
        <taxon>Vertebrata</taxon>
        <taxon>Euteleostomi</taxon>
        <taxon>Actinopterygii</taxon>
        <taxon>Neopterygii</taxon>
        <taxon>Teleostei</taxon>
        <taxon>Neoteleostei</taxon>
        <taxon>Acanthomorphata</taxon>
        <taxon>Carangaria</taxon>
        <taxon>Carangiformes</taxon>
        <taxon>Echeneidae</taxon>
        <taxon>Echeneis</taxon>
    </lineage>
</organism>
<dbReference type="InterPro" id="IPR003599">
    <property type="entry name" value="Ig_sub"/>
</dbReference>
<feature type="domain" description="Immunoglobulin" evidence="4">
    <location>
        <begin position="99"/>
        <end position="172"/>
    </location>
</feature>
<dbReference type="InParanoid" id="A0A665TFV8"/>
<reference evidence="5" key="3">
    <citation type="submission" date="2025-09" db="UniProtKB">
        <authorList>
            <consortium name="Ensembl"/>
        </authorList>
    </citation>
    <scope>IDENTIFICATION</scope>
</reference>
<dbReference type="GO" id="GO:0007166">
    <property type="term" value="P:cell surface receptor signaling pathway"/>
    <property type="evidence" value="ECO:0007669"/>
    <property type="project" value="TreeGrafter"/>
</dbReference>
<dbReference type="Proteomes" id="UP000472264">
    <property type="component" value="Chromosome 18"/>
</dbReference>
<dbReference type="InterPro" id="IPR013783">
    <property type="entry name" value="Ig-like_fold"/>
</dbReference>
<feature type="compositionally biased region" description="Pro residues" evidence="3">
    <location>
        <begin position="176"/>
        <end position="201"/>
    </location>
</feature>
<evidence type="ECO:0000256" key="2">
    <source>
        <dbReference type="ARBA" id="ARBA00023157"/>
    </source>
</evidence>
<reference evidence="5" key="2">
    <citation type="submission" date="2025-08" db="UniProtKB">
        <authorList>
            <consortium name="Ensembl"/>
        </authorList>
    </citation>
    <scope>IDENTIFICATION</scope>
</reference>
<keyword evidence="1" id="KW-0732">Signal</keyword>
<dbReference type="GO" id="GO:0004888">
    <property type="term" value="F:transmembrane signaling receptor activity"/>
    <property type="evidence" value="ECO:0007669"/>
    <property type="project" value="TreeGrafter"/>
</dbReference>
<evidence type="ECO:0000256" key="3">
    <source>
        <dbReference type="SAM" id="MobiDB-lite"/>
    </source>
</evidence>
<dbReference type="Ensembl" id="ENSENLT00000006088.1">
    <property type="protein sequence ID" value="ENSENLP00000005808.1"/>
    <property type="gene ID" value="ENSENLG00000002809.1"/>
</dbReference>
<protein>
    <recommendedName>
        <fullName evidence="4">Immunoglobulin domain-containing protein</fullName>
    </recommendedName>
</protein>
<dbReference type="PANTHER" id="PTHR11481">
    <property type="entry name" value="IMMUNOGLOBULIN FC RECEPTOR"/>
    <property type="match status" value="1"/>
</dbReference>
<dbReference type="GO" id="GO:0006955">
    <property type="term" value="P:immune response"/>
    <property type="evidence" value="ECO:0007669"/>
    <property type="project" value="TreeGrafter"/>
</dbReference>
<dbReference type="SUPFAM" id="SSF48726">
    <property type="entry name" value="Immunoglobulin"/>
    <property type="match status" value="1"/>
</dbReference>
<proteinExistence type="predicted"/>
<feature type="region of interest" description="Disordered" evidence="3">
    <location>
        <begin position="175"/>
        <end position="202"/>
    </location>
</feature>
<sequence length="258" mass="28190">PIGASVCWTSLAVRPDSSQLFEGDTISFRCDDGWTMRRNTSQLQQTECGNDWGNLEGSVCDISFLFPFESGSYWCESKGGGVSNSVTIKITGKTVILQSPVLPVMEGHDVHLLCRTKSPSNRPANFYRNDVLIGSEPEGHMTLRHVNKSAEGLYKCVVRGQGESESSWVSRNLHLPAPPLLPPPPGSPWSPQPRPQTPPPSGSCSDCSATWWFSVRTSSPPPSWCPCISKDLQVSFGWSVTVSSSSSVLVEMTSYKHI</sequence>
<dbReference type="AlphaFoldDB" id="A0A665TFV8"/>
<keyword evidence="2" id="KW-1015">Disulfide bond</keyword>
<dbReference type="Gene3D" id="2.60.40.10">
    <property type="entry name" value="Immunoglobulins"/>
    <property type="match status" value="2"/>
</dbReference>
<dbReference type="GO" id="GO:0009897">
    <property type="term" value="C:external side of plasma membrane"/>
    <property type="evidence" value="ECO:0007669"/>
    <property type="project" value="TreeGrafter"/>
</dbReference>
<name>A0A665TFV8_ECHNA</name>
<keyword evidence="6" id="KW-1185">Reference proteome</keyword>
<evidence type="ECO:0000313" key="6">
    <source>
        <dbReference type="Proteomes" id="UP000472264"/>
    </source>
</evidence>
<dbReference type="InterPro" id="IPR036179">
    <property type="entry name" value="Ig-like_dom_sf"/>
</dbReference>
<dbReference type="InterPro" id="IPR050488">
    <property type="entry name" value="Ig_Fc_receptor"/>
</dbReference>
<evidence type="ECO:0000256" key="1">
    <source>
        <dbReference type="ARBA" id="ARBA00022729"/>
    </source>
</evidence>
<accession>A0A665TFV8</accession>
<evidence type="ECO:0000259" key="4">
    <source>
        <dbReference type="SMART" id="SM00409"/>
    </source>
</evidence>
<evidence type="ECO:0000313" key="5">
    <source>
        <dbReference type="Ensembl" id="ENSENLP00000005808.1"/>
    </source>
</evidence>
<reference evidence="5" key="1">
    <citation type="submission" date="2021-04" db="EMBL/GenBank/DDBJ databases">
        <authorList>
            <consortium name="Wellcome Sanger Institute Data Sharing"/>
        </authorList>
    </citation>
    <scope>NUCLEOTIDE SEQUENCE [LARGE SCALE GENOMIC DNA]</scope>
</reference>
<dbReference type="OMA" id="DTISFRC"/>
<dbReference type="SMART" id="SM00409">
    <property type="entry name" value="IG"/>
    <property type="match status" value="1"/>
</dbReference>